<dbReference type="GO" id="GO:0046512">
    <property type="term" value="P:sphingosine biosynthetic process"/>
    <property type="evidence" value="ECO:0007669"/>
    <property type="project" value="TreeGrafter"/>
</dbReference>
<dbReference type="Proteomes" id="UP000037136">
    <property type="component" value="Unassembled WGS sequence"/>
</dbReference>
<proteinExistence type="predicted"/>
<dbReference type="GO" id="GO:0005737">
    <property type="term" value="C:cytoplasm"/>
    <property type="evidence" value="ECO:0007669"/>
    <property type="project" value="TreeGrafter"/>
</dbReference>
<evidence type="ECO:0000259" key="1">
    <source>
        <dbReference type="PROSITE" id="PS50146"/>
    </source>
</evidence>
<keyword evidence="3" id="KW-1185">Reference proteome</keyword>
<dbReference type="AlphaFoldDB" id="A0A2A9PDJ9"/>
<dbReference type="EMBL" id="LAZP02000196">
    <property type="protein sequence ID" value="PFH59469.1"/>
    <property type="molecule type" value="Genomic_DNA"/>
</dbReference>
<dbReference type="InterPro" id="IPR050187">
    <property type="entry name" value="Lipid_Phosphate_FormReg"/>
</dbReference>
<dbReference type="PANTHER" id="PTHR12358:SF108">
    <property type="entry name" value="DAGKC DOMAIN-CONTAINING PROTEIN"/>
    <property type="match status" value="1"/>
</dbReference>
<reference evidence="2 3" key="1">
    <citation type="journal article" date="2015" name="BMC Genomics">
        <title>Gene expression during zombie ant biting behavior reflects the complexity underlying fungal parasitic behavioral manipulation.</title>
        <authorList>
            <person name="de Bekker C."/>
            <person name="Ohm R.A."/>
            <person name="Loreto R.G."/>
            <person name="Sebastian A."/>
            <person name="Albert I."/>
            <person name="Merrow M."/>
            <person name="Brachmann A."/>
            <person name="Hughes D.P."/>
        </authorList>
    </citation>
    <scope>NUCLEOTIDE SEQUENCE [LARGE SCALE GENOMIC DNA]</scope>
    <source>
        <strain evidence="2 3">SC16a</strain>
    </source>
</reference>
<dbReference type="Gene3D" id="2.60.200.40">
    <property type="match status" value="1"/>
</dbReference>
<evidence type="ECO:0000313" key="3">
    <source>
        <dbReference type="Proteomes" id="UP000037136"/>
    </source>
</evidence>
<dbReference type="InterPro" id="IPR001206">
    <property type="entry name" value="Diacylglycerol_kinase_cat_dom"/>
</dbReference>
<protein>
    <recommendedName>
        <fullName evidence="1">DAGKc domain-containing protein</fullName>
    </recommendedName>
</protein>
<dbReference type="GO" id="GO:0001727">
    <property type="term" value="F:lipid kinase activity"/>
    <property type="evidence" value="ECO:0007669"/>
    <property type="project" value="TreeGrafter"/>
</dbReference>
<dbReference type="STRING" id="268505.A0A2A9PDJ9"/>
<dbReference type="GO" id="GO:0016020">
    <property type="term" value="C:membrane"/>
    <property type="evidence" value="ECO:0007669"/>
    <property type="project" value="TreeGrafter"/>
</dbReference>
<comment type="caution">
    <text evidence="2">The sequence shown here is derived from an EMBL/GenBank/DDBJ whole genome shotgun (WGS) entry which is preliminary data.</text>
</comment>
<dbReference type="InterPro" id="IPR017438">
    <property type="entry name" value="ATP-NAD_kinase_N"/>
</dbReference>
<organism evidence="2 3">
    <name type="scientific">Ophiocordyceps unilateralis</name>
    <name type="common">Zombie-ant fungus</name>
    <name type="synonym">Torrubia unilateralis</name>
    <dbReference type="NCBI Taxonomy" id="268505"/>
    <lineage>
        <taxon>Eukaryota</taxon>
        <taxon>Fungi</taxon>
        <taxon>Dikarya</taxon>
        <taxon>Ascomycota</taxon>
        <taxon>Pezizomycotina</taxon>
        <taxon>Sordariomycetes</taxon>
        <taxon>Hypocreomycetidae</taxon>
        <taxon>Hypocreales</taxon>
        <taxon>Ophiocordycipitaceae</taxon>
        <taxon>Ophiocordyceps</taxon>
    </lineage>
</organism>
<feature type="domain" description="DAGKc" evidence="1">
    <location>
        <begin position="97"/>
        <end position="260"/>
    </location>
</feature>
<reference evidence="2 3" key="2">
    <citation type="journal article" date="2017" name="Sci. Rep.">
        <title>Ant-infecting Ophiocordyceps genomes reveal a high diversity of potential behavioral manipulation genes and a possible major role for enterotoxins.</title>
        <authorList>
            <person name="de Bekker C."/>
            <person name="Ohm R.A."/>
            <person name="Evans H.C."/>
            <person name="Brachmann A."/>
            <person name="Hughes D.P."/>
        </authorList>
    </citation>
    <scope>NUCLEOTIDE SEQUENCE [LARGE SCALE GENOMIC DNA]</scope>
    <source>
        <strain evidence="2 3">SC16a</strain>
    </source>
</reference>
<dbReference type="PANTHER" id="PTHR12358">
    <property type="entry name" value="SPHINGOSINE KINASE"/>
    <property type="match status" value="1"/>
</dbReference>
<gene>
    <name evidence="2" type="ORF">XA68_12278</name>
</gene>
<name>A0A2A9PDJ9_OPHUN</name>
<dbReference type="Pfam" id="PF00781">
    <property type="entry name" value="DAGK_cat"/>
    <property type="match status" value="1"/>
</dbReference>
<dbReference type="Gene3D" id="3.40.50.10330">
    <property type="entry name" value="Probable inorganic polyphosphate/atp-NAD kinase, domain 1"/>
    <property type="match status" value="1"/>
</dbReference>
<dbReference type="InterPro" id="IPR016064">
    <property type="entry name" value="NAD/diacylglycerol_kinase_sf"/>
</dbReference>
<dbReference type="SUPFAM" id="SSF111331">
    <property type="entry name" value="NAD kinase/diacylglycerol kinase-like"/>
    <property type="match status" value="1"/>
</dbReference>
<sequence>MNSSADGITLLRVRNMRFREDDSLVWTQSDGIEDEVTANEVLFSLDLTASEKGFIVCCLRESVVGDSQSQVLLVLAADRLPPGQHQQPTISQLPRHLDQSQVDIIVSTHSGTRLAPTFWQTVLRPLFHVVCDVLGAHPPTEAILTTDALAVRNFGCRLRSRRGERTVVLLSGDGGVADLLDGYGVEEEEEDEEADERKPSPIIALLPLGTGNALFHSLHRLSSEDGPSSVGPSPLARGLRTLFLGEPAGLPVFRARFSPGSHLVRASDEDEEKERPISTLYGTIVASYGFHATLIHESDTAQYRPHGAQRFSLVARTLLDKPHSYQAEISIDGEPLRQREHGYVLVAMVSNLERTFTISPDSRPLDGKLFLVRFGNLAPERVLQVMQMAYAGGQHVGLAWDGGERVSYREVDEVLVKVGDEDARWRKVRGEAVSDPGGWPGSEAAVILRRLFFYSCRGGP</sequence>
<accession>A0A2A9PDJ9</accession>
<evidence type="ECO:0000313" key="2">
    <source>
        <dbReference type="EMBL" id="PFH59469.1"/>
    </source>
</evidence>
<dbReference type="OrthoDB" id="3853857at2759"/>
<dbReference type="PROSITE" id="PS50146">
    <property type="entry name" value="DAGK"/>
    <property type="match status" value="1"/>
</dbReference>